<dbReference type="Pfam" id="PF00990">
    <property type="entry name" value="GGDEF"/>
    <property type="match status" value="1"/>
</dbReference>
<dbReference type="CDD" id="cd01948">
    <property type="entry name" value="EAL"/>
    <property type="match status" value="1"/>
</dbReference>
<evidence type="ECO:0000256" key="2">
    <source>
        <dbReference type="SAM" id="Phobius"/>
    </source>
</evidence>
<protein>
    <submittedName>
        <fullName evidence="7">Sensor diguanylate cyclase/phosphodiesterase, PAS domain-containing</fullName>
    </submittedName>
</protein>
<evidence type="ECO:0000259" key="6">
    <source>
        <dbReference type="PROSITE" id="PS50887"/>
    </source>
</evidence>
<dbReference type="PROSITE" id="PS50887">
    <property type="entry name" value="GGDEF"/>
    <property type="match status" value="1"/>
</dbReference>
<dbReference type="PANTHER" id="PTHR44757">
    <property type="entry name" value="DIGUANYLATE CYCLASE DGCP"/>
    <property type="match status" value="1"/>
</dbReference>
<dbReference type="InterPro" id="IPR000700">
    <property type="entry name" value="PAS-assoc_C"/>
</dbReference>
<dbReference type="SUPFAM" id="SSF55785">
    <property type="entry name" value="PYP-like sensor domain (PAS domain)"/>
    <property type="match status" value="1"/>
</dbReference>
<dbReference type="InterPro" id="IPR035965">
    <property type="entry name" value="PAS-like_dom_sf"/>
</dbReference>
<keyword evidence="2" id="KW-0812">Transmembrane</keyword>
<dbReference type="SUPFAM" id="SSF141868">
    <property type="entry name" value="EAL domain-like"/>
    <property type="match status" value="1"/>
</dbReference>
<dbReference type="Proteomes" id="UP000002534">
    <property type="component" value="Chromosome"/>
</dbReference>
<dbReference type="InterPro" id="IPR029787">
    <property type="entry name" value="Nucleotide_cyclase"/>
</dbReference>
<dbReference type="InterPro" id="IPR001610">
    <property type="entry name" value="PAC"/>
</dbReference>
<evidence type="ECO:0000259" key="5">
    <source>
        <dbReference type="PROSITE" id="PS50883"/>
    </source>
</evidence>
<dbReference type="PROSITE" id="PS50883">
    <property type="entry name" value="EAL"/>
    <property type="match status" value="1"/>
</dbReference>
<dbReference type="Pfam" id="PF00563">
    <property type="entry name" value="EAL"/>
    <property type="match status" value="1"/>
</dbReference>
<dbReference type="STRING" id="338963.Pcar_2046"/>
<evidence type="ECO:0000259" key="4">
    <source>
        <dbReference type="PROSITE" id="PS50113"/>
    </source>
</evidence>
<dbReference type="SUPFAM" id="SSF55073">
    <property type="entry name" value="Nucleotide cyclase"/>
    <property type="match status" value="1"/>
</dbReference>
<dbReference type="InterPro" id="IPR000160">
    <property type="entry name" value="GGDEF_dom"/>
</dbReference>
<dbReference type="CDD" id="cd01949">
    <property type="entry name" value="GGDEF"/>
    <property type="match status" value="1"/>
</dbReference>
<dbReference type="PROSITE" id="PS50113">
    <property type="entry name" value="PAC"/>
    <property type="match status" value="1"/>
</dbReference>
<dbReference type="NCBIfam" id="TIGR00254">
    <property type="entry name" value="GGDEF"/>
    <property type="match status" value="1"/>
</dbReference>
<dbReference type="SMART" id="SM00052">
    <property type="entry name" value="EAL"/>
    <property type="match status" value="1"/>
</dbReference>
<dbReference type="FunFam" id="3.20.20.450:FF:000001">
    <property type="entry name" value="Cyclic di-GMP phosphodiesterase yahA"/>
    <property type="match status" value="1"/>
</dbReference>
<keyword evidence="2" id="KW-0472">Membrane</keyword>
<evidence type="ECO:0000256" key="1">
    <source>
        <dbReference type="ARBA" id="ARBA00051114"/>
    </source>
</evidence>
<dbReference type="HOGENOM" id="CLU_000445_70_20_7"/>
<keyword evidence="8" id="KW-1185">Reference proteome</keyword>
<feature type="domain" description="PAS" evidence="3">
    <location>
        <begin position="68"/>
        <end position="125"/>
    </location>
</feature>
<dbReference type="eggNOG" id="COG5001">
    <property type="taxonomic scope" value="Bacteria"/>
</dbReference>
<dbReference type="CDD" id="cd00130">
    <property type="entry name" value="PAS"/>
    <property type="match status" value="1"/>
</dbReference>
<accession>Q3A2X0</accession>
<dbReference type="AlphaFoldDB" id="Q3A2X0"/>
<dbReference type="SMART" id="SM00267">
    <property type="entry name" value="GGDEF"/>
    <property type="match status" value="1"/>
</dbReference>
<dbReference type="InterPro" id="IPR001633">
    <property type="entry name" value="EAL_dom"/>
</dbReference>
<name>Q3A2X0_SYNC1</name>
<dbReference type="PROSITE" id="PS50112">
    <property type="entry name" value="PAS"/>
    <property type="match status" value="1"/>
</dbReference>
<dbReference type="EMBL" id="CP000142">
    <property type="protein sequence ID" value="ABA89287.1"/>
    <property type="molecule type" value="Genomic_DNA"/>
</dbReference>
<dbReference type="FunFam" id="3.30.70.270:FF:000001">
    <property type="entry name" value="Diguanylate cyclase domain protein"/>
    <property type="match status" value="1"/>
</dbReference>
<dbReference type="GO" id="GO:0071732">
    <property type="term" value="P:cellular response to nitric oxide"/>
    <property type="evidence" value="ECO:0007669"/>
    <property type="project" value="UniProtKB-ARBA"/>
</dbReference>
<feature type="transmembrane region" description="Helical" evidence="2">
    <location>
        <begin position="17"/>
        <end position="36"/>
    </location>
</feature>
<reference evidence="8" key="1">
    <citation type="submission" date="2005-10" db="EMBL/GenBank/DDBJ databases">
        <title>Complete sequence of Pelobacter carbinolicus DSM 2380.</title>
        <authorList>
            <person name="Copeland A."/>
            <person name="Lucas S."/>
            <person name="Lapidus A."/>
            <person name="Barry K."/>
            <person name="Detter J.C."/>
            <person name="Glavina T."/>
            <person name="Hammon N."/>
            <person name="Israni S."/>
            <person name="Pitluck S."/>
            <person name="Chertkov O."/>
            <person name="Schmutz J."/>
            <person name="Larimer F."/>
            <person name="Land M."/>
            <person name="Kyrpides N."/>
            <person name="Ivanova N."/>
            <person name="Richardson P."/>
        </authorList>
    </citation>
    <scope>NUCLEOTIDE SEQUENCE [LARGE SCALE GENOMIC DNA]</scope>
    <source>
        <strain evidence="8">DSM 2380 / NBRC 103641 / GraBd1</strain>
    </source>
</reference>
<dbReference type="InterPro" id="IPR013655">
    <property type="entry name" value="PAS_fold_3"/>
</dbReference>
<keyword evidence="2" id="KW-1133">Transmembrane helix</keyword>
<dbReference type="InterPro" id="IPR035919">
    <property type="entry name" value="EAL_sf"/>
</dbReference>
<dbReference type="Gene3D" id="3.20.20.450">
    <property type="entry name" value="EAL domain"/>
    <property type="match status" value="1"/>
</dbReference>
<feature type="domain" description="PAC" evidence="4">
    <location>
        <begin position="139"/>
        <end position="191"/>
    </location>
</feature>
<evidence type="ECO:0000313" key="8">
    <source>
        <dbReference type="Proteomes" id="UP000002534"/>
    </source>
</evidence>
<dbReference type="Gene3D" id="3.30.450.20">
    <property type="entry name" value="PAS domain"/>
    <property type="match status" value="1"/>
</dbReference>
<dbReference type="GO" id="GO:0071111">
    <property type="term" value="F:cyclic-guanylate-specific phosphodiesterase activity"/>
    <property type="evidence" value="ECO:0007669"/>
    <property type="project" value="UniProtKB-EC"/>
</dbReference>
<evidence type="ECO:0000313" key="7">
    <source>
        <dbReference type="EMBL" id="ABA89287.1"/>
    </source>
</evidence>
<sequence>MPSNTKSFAFRLRHHRATLLVLSPLFLCVVMAPRYYSVALTAGFTFLIAAFCVAMGRYTITAQKLHESEKLFRTFADFIYDWELWISAEGSLIHTSPACERISGYATTAFKNDSDLLRRIIHPEDLQRYDRCENEATPGFREFRMIRRDGQLRWVELLSRQLRNEEGKDLGRRLTIRDITGKKAREHEIRQIAYSDALTGLPNRLALKMDMDKALAKASRNTAMVAVLMLDLDDFKQINDTTGHAKGDEMLLLLTSRLREQLGEKDSLARLGGDEFVVVLNEIDSATCAAKKTEKILASLRDNPFDLVVAKVFASASIGIALFPQNGRDAETLLKHADMAMYEAKNVGRNTYRFFSDELHRRTIERHKLEVGLRRAVRKKEFFLVYQPQVDLGTGRIVALEALVRWQHPEAGVLLPSTFIPVAEETGLIHIMGEWILRTACHQAMQWQRMGLPPMRIAVNFSARQFRQPDLVERIEQILLESGLPPHHLELEITESVFMENLESAIETLVDLKTRAIQIAIDDFGTGYSSLNYLKNFPLDRLKIAQDFVRDIPDDEDDATIIETIMAMANRLGIKVLAEGVETMEQVTFLRRKGCHEMQGFYFARPMQAEEIAGFLNQRGEHDLATPLPTAGPTFGNTVDPAC</sequence>
<dbReference type="SMART" id="SM00086">
    <property type="entry name" value="PAC"/>
    <property type="match status" value="1"/>
</dbReference>
<reference evidence="7 8" key="2">
    <citation type="journal article" date="2012" name="BMC Genomics">
        <title>The genome of Pelobacter carbinolicus reveals surprising metabolic capabilities and physiological features.</title>
        <authorList>
            <person name="Aklujkar M."/>
            <person name="Haveman S.A."/>
            <person name="Didonato R.Jr."/>
            <person name="Chertkov O."/>
            <person name="Han C.S."/>
            <person name="Land M.L."/>
            <person name="Brown P."/>
            <person name="Lovley D.R."/>
        </authorList>
    </citation>
    <scope>NUCLEOTIDE SEQUENCE [LARGE SCALE GENOMIC DNA]</scope>
    <source>
        <strain evidence="8">DSM 2380 / NBRC 103641 / GraBd1</strain>
    </source>
</reference>
<evidence type="ECO:0000259" key="3">
    <source>
        <dbReference type="PROSITE" id="PS50112"/>
    </source>
</evidence>
<feature type="transmembrane region" description="Helical" evidence="2">
    <location>
        <begin position="42"/>
        <end position="60"/>
    </location>
</feature>
<dbReference type="InterPro" id="IPR052155">
    <property type="entry name" value="Biofilm_reg_signaling"/>
</dbReference>
<dbReference type="Pfam" id="PF08447">
    <property type="entry name" value="PAS_3"/>
    <property type="match status" value="1"/>
</dbReference>
<dbReference type="InterPro" id="IPR000014">
    <property type="entry name" value="PAS"/>
</dbReference>
<dbReference type="Gene3D" id="3.30.70.270">
    <property type="match status" value="1"/>
</dbReference>
<dbReference type="PANTHER" id="PTHR44757:SF2">
    <property type="entry name" value="BIOFILM ARCHITECTURE MAINTENANCE PROTEIN MBAA"/>
    <property type="match status" value="1"/>
</dbReference>
<feature type="domain" description="EAL" evidence="5">
    <location>
        <begin position="366"/>
        <end position="620"/>
    </location>
</feature>
<organism evidence="7 8">
    <name type="scientific">Syntrophotalea carbinolica (strain DSM 2380 / NBRC 103641 / GraBd1)</name>
    <name type="common">Pelobacter carbinolicus</name>
    <dbReference type="NCBI Taxonomy" id="338963"/>
    <lineage>
        <taxon>Bacteria</taxon>
        <taxon>Pseudomonadati</taxon>
        <taxon>Thermodesulfobacteriota</taxon>
        <taxon>Desulfuromonadia</taxon>
        <taxon>Desulfuromonadales</taxon>
        <taxon>Syntrophotaleaceae</taxon>
        <taxon>Syntrophotalea</taxon>
    </lineage>
</organism>
<dbReference type="KEGG" id="pca:Pcar_2046"/>
<dbReference type="InterPro" id="IPR043128">
    <property type="entry name" value="Rev_trsase/Diguanyl_cyclase"/>
</dbReference>
<gene>
    <name evidence="7" type="ordered locus">Pcar_2046</name>
</gene>
<dbReference type="NCBIfam" id="TIGR00229">
    <property type="entry name" value="sensory_box"/>
    <property type="match status" value="1"/>
</dbReference>
<feature type="domain" description="GGDEF" evidence="6">
    <location>
        <begin position="223"/>
        <end position="357"/>
    </location>
</feature>
<comment type="catalytic activity">
    <reaction evidence="1">
        <text>3',3'-c-di-GMP + H2O = 5'-phosphoguanylyl(3'-&gt;5')guanosine + H(+)</text>
        <dbReference type="Rhea" id="RHEA:24902"/>
        <dbReference type="ChEBI" id="CHEBI:15377"/>
        <dbReference type="ChEBI" id="CHEBI:15378"/>
        <dbReference type="ChEBI" id="CHEBI:58754"/>
        <dbReference type="ChEBI" id="CHEBI:58805"/>
        <dbReference type="EC" id="3.1.4.52"/>
    </reaction>
    <physiologicalReaction direction="left-to-right" evidence="1">
        <dbReference type="Rhea" id="RHEA:24903"/>
    </physiologicalReaction>
</comment>
<proteinExistence type="predicted"/>